<organism evidence="1 2">
    <name type="scientific">Formimonas warabiya</name>
    <dbReference type="NCBI Taxonomy" id="1761012"/>
    <lineage>
        <taxon>Bacteria</taxon>
        <taxon>Bacillati</taxon>
        <taxon>Bacillota</taxon>
        <taxon>Clostridia</taxon>
        <taxon>Eubacteriales</taxon>
        <taxon>Peptococcaceae</taxon>
        <taxon>Candidatus Formimonas</taxon>
    </lineage>
</organism>
<protein>
    <recommendedName>
        <fullName evidence="3">XRE family transcriptional regulator</fullName>
    </recommendedName>
</protein>
<keyword evidence="2" id="KW-1185">Reference proteome</keyword>
<dbReference type="KEGG" id="fwa:DCMF_02130"/>
<evidence type="ECO:0000313" key="1">
    <source>
        <dbReference type="EMBL" id="ATW23751.1"/>
    </source>
</evidence>
<gene>
    <name evidence="1" type="ORF">DCMF_02130</name>
</gene>
<evidence type="ECO:0008006" key="3">
    <source>
        <dbReference type="Google" id="ProtNLM"/>
    </source>
</evidence>
<dbReference type="RefSeq" id="WP_148132914.1">
    <property type="nucleotide sequence ID" value="NZ_CP017634.1"/>
</dbReference>
<sequence>MADTRYNTGKKSTSALMGRLIKATNIKRFIDKNASYMKVVPFHEYIRQKCNETGVVPEQVIKRSDIERTYGHQLFRGLRMPSRDKVIQLAFGFEFGVEATQELLKSARKSSLYPKIKRDAVILFCINRGMSIFDTQAVLEELGISLLGEGDRNGKD</sequence>
<dbReference type="Proteomes" id="UP000323521">
    <property type="component" value="Chromosome"/>
</dbReference>
<evidence type="ECO:0000313" key="2">
    <source>
        <dbReference type="Proteomes" id="UP000323521"/>
    </source>
</evidence>
<proteinExistence type="predicted"/>
<reference evidence="1 2" key="1">
    <citation type="submission" date="2016-10" db="EMBL/GenBank/DDBJ databases">
        <title>Complete Genome Sequence of Peptococcaceae strain DCMF.</title>
        <authorList>
            <person name="Edwards R.J."/>
            <person name="Holland S.I."/>
            <person name="Deshpande N.P."/>
            <person name="Wong Y.K."/>
            <person name="Ertan H."/>
            <person name="Manefield M."/>
            <person name="Russell T.L."/>
            <person name="Lee M.J."/>
        </authorList>
    </citation>
    <scope>NUCLEOTIDE SEQUENCE [LARGE SCALE GENOMIC DNA]</scope>
    <source>
        <strain evidence="1 2">DCMF</strain>
    </source>
</reference>
<name>A0A3G1KMQ8_FORW1</name>
<dbReference type="EMBL" id="CP017634">
    <property type="protein sequence ID" value="ATW23751.1"/>
    <property type="molecule type" value="Genomic_DNA"/>
</dbReference>
<dbReference type="OrthoDB" id="3233490at2"/>
<accession>A0A3G1KMQ8</accession>
<dbReference type="AlphaFoldDB" id="A0A3G1KMQ8"/>